<feature type="domain" description="Rad21/Rec8-like protein N-terminal" evidence="2">
    <location>
        <begin position="47"/>
        <end position="134"/>
    </location>
</feature>
<reference evidence="3 4" key="1">
    <citation type="journal article" date="2023" name="Arcadia Sci">
        <title>De novo assembly of a long-read Amblyomma americanum tick genome.</title>
        <authorList>
            <person name="Chou S."/>
            <person name="Poskanzer K.E."/>
            <person name="Rollins M."/>
            <person name="Thuy-Boun P.S."/>
        </authorList>
    </citation>
    <scope>NUCLEOTIDE SEQUENCE [LARGE SCALE GENOMIC DNA]</scope>
    <source>
        <strain evidence="3">F_SG_1</strain>
        <tissue evidence="3">Salivary glands</tissue>
    </source>
</reference>
<evidence type="ECO:0000313" key="4">
    <source>
        <dbReference type="Proteomes" id="UP001321473"/>
    </source>
</evidence>
<keyword evidence="4" id="KW-1185">Reference proteome</keyword>
<dbReference type="AlphaFoldDB" id="A0AAQ4DMC9"/>
<evidence type="ECO:0000313" key="3">
    <source>
        <dbReference type="EMBL" id="KAK8763619.1"/>
    </source>
</evidence>
<feature type="compositionally biased region" description="Basic and acidic residues" evidence="1">
    <location>
        <begin position="350"/>
        <end position="359"/>
    </location>
</feature>
<feature type="compositionally biased region" description="Low complexity" evidence="1">
    <location>
        <begin position="269"/>
        <end position="282"/>
    </location>
</feature>
<feature type="region of interest" description="Disordered" evidence="1">
    <location>
        <begin position="193"/>
        <end position="223"/>
    </location>
</feature>
<name>A0AAQ4DMC9_AMBAM</name>
<organism evidence="3 4">
    <name type="scientific">Amblyomma americanum</name>
    <name type="common">Lone star tick</name>
    <dbReference type="NCBI Taxonomy" id="6943"/>
    <lineage>
        <taxon>Eukaryota</taxon>
        <taxon>Metazoa</taxon>
        <taxon>Ecdysozoa</taxon>
        <taxon>Arthropoda</taxon>
        <taxon>Chelicerata</taxon>
        <taxon>Arachnida</taxon>
        <taxon>Acari</taxon>
        <taxon>Parasitiformes</taxon>
        <taxon>Ixodida</taxon>
        <taxon>Ixodoidea</taxon>
        <taxon>Ixodidae</taxon>
        <taxon>Amblyomminae</taxon>
        <taxon>Amblyomma</taxon>
    </lineage>
</organism>
<dbReference type="EMBL" id="JARKHS020029160">
    <property type="protein sequence ID" value="KAK8763619.1"/>
    <property type="molecule type" value="Genomic_DNA"/>
</dbReference>
<feature type="region of interest" description="Disordered" evidence="1">
    <location>
        <begin position="262"/>
        <end position="371"/>
    </location>
</feature>
<protein>
    <recommendedName>
        <fullName evidence="2">Rad21/Rec8-like protein N-terminal domain-containing protein</fullName>
    </recommendedName>
</protein>
<comment type="caution">
    <text evidence="3">The sequence shown here is derived from an EMBL/GenBank/DDBJ whole genome shotgun (WGS) entry which is preliminary data.</text>
</comment>
<dbReference type="Proteomes" id="UP001321473">
    <property type="component" value="Unassembled WGS sequence"/>
</dbReference>
<feature type="compositionally biased region" description="Low complexity" evidence="1">
    <location>
        <begin position="290"/>
        <end position="302"/>
    </location>
</feature>
<accession>A0AAQ4DMC9</accession>
<feature type="compositionally biased region" description="Pro residues" evidence="1">
    <location>
        <begin position="303"/>
        <end position="321"/>
    </location>
</feature>
<gene>
    <name evidence="3" type="ORF">V5799_033768</name>
</gene>
<evidence type="ECO:0000256" key="1">
    <source>
        <dbReference type="SAM" id="MobiDB-lite"/>
    </source>
</evidence>
<sequence>MSLNEPFKSRTVQNFEPLPYGKNSRIRIACLCRTTFPRFPAVQGAAMYYTHQILHRRKGKFGLLWLAATSPKSLRHVRLLTVPLAKLSEELQRELAHGLTGRQSLRFSLRLSCKLLCGLWVLYLKKAGAVRADQPAAGVSPLATQAEGEGEGDFLEELDRLLELKANREAPLVSPPPVQEEAPAAVVGEPISPIAKADGLPPARARSSTPPLALRPPPSPSLDVVEAAPVAAEASVAAAEAGVAAAEASVAAAAPEVPADVPMEEEAPVAEPAAAPEVPADVPMEEEAPVAEPTAEEQAAAAMPPPRQPSPPSPAAPPQPAPSRKGVLKNLAKNSKRKVNSMSRIFKHNVPMERDEKSHTPSSQPLPPWLP</sequence>
<dbReference type="InterPro" id="IPR006910">
    <property type="entry name" value="Rad21_Rec8_N"/>
</dbReference>
<proteinExistence type="predicted"/>
<evidence type="ECO:0000259" key="2">
    <source>
        <dbReference type="Pfam" id="PF04825"/>
    </source>
</evidence>
<dbReference type="Pfam" id="PF04825">
    <property type="entry name" value="Rad21_Rec8_N"/>
    <property type="match status" value="1"/>
</dbReference>